<dbReference type="OrthoDB" id="9805177at2"/>
<gene>
    <name evidence="6" type="ordered locus">Mmar10_2671</name>
</gene>
<dbReference type="NCBIfam" id="TIGR01182">
    <property type="entry name" value="eda"/>
    <property type="match status" value="1"/>
</dbReference>
<comment type="subunit">
    <text evidence="3">Homotrimer.</text>
</comment>
<protein>
    <submittedName>
        <fullName evidence="6">2-keto-3-deoxy-phosphogluconate aldolase</fullName>
        <ecNumber evidence="6">4.1.2.14</ecNumber>
    </submittedName>
</protein>
<dbReference type="InterPro" id="IPR031338">
    <property type="entry name" value="KDPG/KHG_AS_2"/>
</dbReference>
<evidence type="ECO:0000256" key="3">
    <source>
        <dbReference type="ARBA" id="ARBA00011233"/>
    </source>
</evidence>
<comment type="pathway">
    <text evidence="1">Carbohydrate acid metabolism.</text>
</comment>
<sequence>MTITLETLVRAASVIPVLTVSDVAKAAPLARALKAGGLSVVEMTMRTPAALDVLSAMKAAEPDMIIGMGTIRTPEQVADSMAAGADFLVSPGLSPQLVPALLASGIPVLPGVATAGEAMSAVEAGFEVLKFFPAEQAGGRPYLKSIAGPLPDIRFCPTGSITREMAPDYLALPNVVCVGGSWIATGAMIDAGDWDTITANAAAAAAMKT</sequence>
<dbReference type="RefSeq" id="WP_011644601.1">
    <property type="nucleotide sequence ID" value="NC_008347.1"/>
</dbReference>
<comment type="similarity">
    <text evidence="2">Belongs to the KHG/KDPG aldolase family.</text>
</comment>
<organism evidence="6 7">
    <name type="scientific">Maricaulis maris (strain MCS10)</name>
    <name type="common">Caulobacter maris</name>
    <dbReference type="NCBI Taxonomy" id="394221"/>
    <lineage>
        <taxon>Bacteria</taxon>
        <taxon>Pseudomonadati</taxon>
        <taxon>Pseudomonadota</taxon>
        <taxon>Alphaproteobacteria</taxon>
        <taxon>Maricaulales</taxon>
        <taxon>Maricaulaceae</taxon>
        <taxon>Maricaulis</taxon>
    </lineage>
</organism>
<dbReference type="NCBIfam" id="NF004325">
    <property type="entry name" value="PRK05718.1"/>
    <property type="match status" value="1"/>
</dbReference>
<evidence type="ECO:0000313" key="6">
    <source>
        <dbReference type="EMBL" id="ABI66957.1"/>
    </source>
</evidence>
<keyword evidence="7" id="KW-1185">Reference proteome</keyword>
<keyword evidence="4 6" id="KW-0456">Lyase</keyword>
<dbReference type="PANTHER" id="PTHR30246:SF1">
    <property type="entry name" value="2-DEHYDRO-3-DEOXY-6-PHOSPHOGALACTONATE ALDOLASE-RELATED"/>
    <property type="match status" value="1"/>
</dbReference>
<dbReference type="EC" id="4.1.2.14" evidence="6"/>
<dbReference type="PANTHER" id="PTHR30246">
    <property type="entry name" value="2-KETO-3-DEOXY-6-PHOSPHOGLUCONATE ALDOLASE"/>
    <property type="match status" value="1"/>
</dbReference>
<dbReference type="EMBL" id="CP000449">
    <property type="protein sequence ID" value="ABI66957.1"/>
    <property type="molecule type" value="Genomic_DNA"/>
</dbReference>
<evidence type="ECO:0000256" key="2">
    <source>
        <dbReference type="ARBA" id="ARBA00006906"/>
    </source>
</evidence>
<name>Q0AL86_MARMM</name>
<evidence type="ECO:0000256" key="1">
    <source>
        <dbReference type="ARBA" id="ARBA00004761"/>
    </source>
</evidence>
<proteinExistence type="inferred from homology"/>
<dbReference type="KEGG" id="mmr:Mmar10_2671"/>
<dbReference type="InterPro" id="IPR013785">
    <property type="entry name" value="Aldolase_TIM"/>
</dbReference>
<dbReference type="InterPro" id="IPR000887">
    <property type="entry name" value="Aldlse_KDPG_KHG"/>
</dbReference>
<reference evidence="6 7" key="1">
    <citation type="submission" date="2006-08" db="EMBL/GenBank/DDBJ databases">
        <title>Complete sequence of Maricaulis maris MCS10.</title>
        <authorList>
            <consortium name="US DOE Joint Genome Institute"/>
            <person name="Copeland A."/>
            <person name="Lucas S."/>
            <person name="Lapidus A."/>
            <person name="Barry K."/>
            <person name="Detter J.C."/>
            <person name="Glavina del Rio T."/>
            <person name="Hammon N."/>
            <person name="Israni S."/>
            <person name="Dalin E."/>
            <person name="Tice H."/>
            <person name="Pitluck S."/>
            <person name="Saunders E."/>
            <person name="Brettin T."/>
            <person name="Bruce D."/>
            <person name="Han C."/>
            <person name="Tapia R."/>
            <person name="Gilna P."/>
            <person name="Schmutz J."/>
            <person name="Larimer F."/>
            <person name="Land M."/>
            <person name="Hauser L."/>
            <person name="Kyrpides N."/>
            <person name="Mikhailova N."/>
            <person name="Viollier P."/>
            <person name="Stephens C."/>
            <person name="Richardson P."/>
        </authorList>
    </citation>
    <scope>NUCLEOTIDE SEQUENCE [LARGE SCALE GENOMIC DNA]</scope>
    <source>
        <strain evidence="6 7">MCS10</strain>
    </source>
</reference>
<evidence type="ECO:0000256" key="4">
    <source>
        <dbReference type="ARBA" id="ARBA00023239"/>
    </source>
</evidence>
<dbReference type="HOGENOM" id="CLU_077795_1_1_5"/>
<dbReference type="AlphaFoldDB" id="Q0AL86"/>
<dbReference type="Proteomes" id="UP000001964">
    <property type="component" value="Chromosome"/>
</dbReference>
<dbReference type="STRING" id="394221.Mmar10_2671"/>
<dbReference type="GO" id="GO:0008675">
    <property type="term" value="F:2-dehydro-3-deoxy-phosphogluconate aldolase activity"/>
    <property type="evidence" value="ECO:0007669"/>
    <property type="project" value="UniProtKB-EC"/>
</dbReference>
<dbReference type="SUPFAM" id="SSF51569">
    <property type="entry name" value="Aldolase"/>
    <property type="match status" value="1"/>
</dbReference>
<keyword evidence="5" id="KW-0119">Carbohydrate metabolism</keyword>
<evidence type="ECO:0000313" key="7">
    <source>
        <dbReference type="Proteomes" id="UP000001964"/>
    </source>
</evidence>
<dbReference type="eggNOG" id="COG0800">
    <property type="taxonomic scope" value="Bacteria"/>
</dbReference>
<evidence type="ECO:0000256" key="5">
    <source>
        <dbReference type="ARBA" id="ARBA00023277"/>
    </source>
</evidence>
<accession>Q0AL86</accession>
<dbReference type="Gene3D" id="3.20.20.70">
    <property type="entry name" value="Aldolase class I"/>
    <property type="match status" value="1"/>
</dbReference>
<dbReference type="Pfam" id="PF01081">
    <property type="entry name" value="Aldolase"/>
    <property type="match status" value="1"/>
</dbReference>
<dbReference type="CDD" id="cd00452">
    <property type="entry name" value="KDPG_aldolase"/>
    <property type="match status" value="1"/>
</dbReference>
<dbReference type="PROSITE" id="PS00160">
    <property type="entry name" value="ALDOLASE_KDPG_KHG_2"/>
    <property type="match status" value="1"/>
</dbReference>